<dbReference type="CDD" id="cd08010">
    <property type="entry name" value="MltG_like"/>
    <property type="match status" value="1"/>
</dbReference>
<keyword evidence="6 7" id="KW-0961">Cell wall biogenesis/degradation</keyword>
<dbReference type="EMBL" id="JAGMVS010000065">
    <property type="protein sequence ID" value="MCM2437560.1"/>
    <property type="molecule type" value="Genomic_DNA"/>
</dbReference>
<comment type="catalytic activity">
    <reaction evidence="7">
        <text>a peptidoglycan chain = a peptidoglycan chain with N-acetyl-1,6-anhydromuramyl-[peptide] at the reducing end + a peptidoglycan chain with N-acetylglucosamine at the non-reducing end.</text>
        <dbReference type="EC" id="4.2.2.29"/>
    </reaction>
</comment>
<proteinExistence type="inferred from homology"/>
<dbReference type="PANTHER" id="PTHR30518:SF2">
    <property type="entry name" value="ENDOLYTIC MUREIN TRANSGLYCOSYLASE"/>
    <property type="match status" value="1"/>
</dbReference>
<dbReference type="Gene3D" id="3.30.1490.480">
    <property type="entry name" value="Endolytic murein transglycosylase"/>
    <property type="match status" value="1"/>
</dbReference>
<dbReference type="InterPro" id="IPR003770">
    <property type="entry name" value="MLTG-like"/>
</dbReference>
<accession>A0ABT0VM20</accession>
<comment type="caution">
    <text evidence="8">The sequence shown here is derived from an EMBL/GenBank/DDBJ whole genome shotgun (WGS) entry which is preliminary data.</text>
</comment>
<gene>
    <name evidence="7 8" type="primary">mltG</name>
    <name evidence="8" type="ORF">KAK10_06520</name>
</gene>
<evidence type="ECO:0000256" key="4">
    <source>
        <dbReference type="ARBA" id="ARBA00023136"/>
    </source>
</evidence>
<dbReference type="NCBIfam" id="TIGR00247">
    <property type="entry name" value="endolytic transglycosylase MltG"/>
    <property type="match status" value="1"/>
</dbReference>
<feature type="site" description="Important for catalytic activity" evidence="7">
    <location>
        <position position="224"/>
    </location>
</feature>
<evidence type="ECO:0000256" key="5">
    <source>
        <dbReference type="ARBA" id="ARBA00023239"/>
    </source>
</evidence>
<evidence type="ECO:0000256" key="6">
    <source>
        <dbReference type="ARBA" id="ARBA00023316"/>
    </source>
</evidence>
<keyword evidence="5 7" id="KW-0456">Lyase</keyword>
<dbReference type="PANTHER" id="PTHR30518">
    <property type="entry name" value="ENDOLYTIC MUREIN TRANSGLYCOSYLASE"/>
    <property type="match status" value="1"/>
</dbReference>
<evidence type="ECO:0000313" key="8">
    <source>
        <dbReference type="EMBL" id="MCM2437560.1"/>
    </source>
</evidence>
<evidence type="ECO:0000256" key="7">
    <source>
        <dbReference type="HAMAP-Rule" id="MF_02065"/>
    </source>
</evidence>
<sequence length="346" mass="38700">MGVGLGVRHLYLRNDTSAKNPNSTKKIDFYVASGMSASQIGTKLEQKGLIKHNYAFENYLTKHNINDLKAGYFSLSASMNLANIAKKLEKSGSLYPISKGNPDSLLMREGETAQELAKTIAKKTKFSAKTWLATLNDKQYLAKLAKTYPELLSSALKAKNTKYVLEGYLYPATYNIKNVKSANDITTMMVSQMNTELAPYYEQIKRKGLTVQEILTLASLVEREAITQSDRSKVAGVFFNRIDKKMTLGSDIAVKYAMKNPTTNLSLKDIKIKSPYNLYVHTGYGPGPVNSPSLNSIKAVLNPVDRKKKYYYFIADLKTGKIYFSKTYAQHEKLNKKLSATNNKSN</sequence>
<protein>
    <recommendedName>
        <fullName evidence="7">Endolytic murein transglycosylase</fullName>
        <ecNumber evidence="7">4.2.2.29</ecNumber>
    </recommendedName>
    <alternativeName>
        <fullName evidence="7">Peptidoglycan lytic transglycosylase</fullName>
    </alternativeName>
    <alternativeName>
        <fullName evidence="7">Peptidoglycan polymerization terminase</fullName>
    </alternativeName>
</protein>
<dbReference type="Proteomes" id="UP001057481">
    <property type="component" value="Unassembled WGS sequence"/>
</dbReference>
<comment type="function">
    <text evidence="7">Functions as a peptidoglycan terminase that cleaves nascent peptidoglycan strands endolytically to terminate their elongation.</text>
</comment>
<keyword evidence="1 7" id="KW-1003">Cell membrane</keyword>
<dbReference type="EC" id="4.2.2.29" evidence="7"/>
<reference evidence="8" key="1">
    <citation type="submission" date="2021-04" db="EMBL/GenBank/DDBJ databases">
        <title>Taxonomic assessment of Weissella genus.</title>
        <authorList>
            <person name="Fanelli F."/>
            <person name="Chieffi D."/>
            <person name="Dell'Aquila A."/>
            <person name="Gyu-Sung C."/>
            <person name="Franz C.M.A.P."/>
            <person name="Fusco V."/>
        </authorList>
    </citation>
    <scope>NUCLEOTIDE SEQUENCE</scope>
    <source>
        <strain evidence="8">LMG 25373</strain>
    </source>
</reference>
<keyword evidence="3 7" id="KW-1133">Transmembrane helix</keyword>
<keyword evidence="9" id="KW-1185">Reference proteome</keyword>
<dbReference type="HAMAP" id="MF_02065">
    <property type="entry name" value="MltG"/>
    <property type="match status" value="1"/>
</dbReference>
<evidence type="ECO:0000313" key="9">
    <source>
        <dbReference type="Proteomes" id="UP001057481"/>
    </source>
</evidence>
<organism evidence="8 9">
    <name type="scientific">Periweissella beninensis</name>
    <dbReference type="NCBI Taxonomy" id="504936"/>
    <lineage>
        <taxon>Bacteria</taxon>
        <taxon>Bacillati</taxon>
        <taxon>Bacillota</taxon>
        <taxon>Bacilli</taxon>
        <taxon>Lactobacillales</taxon>
        <taxon>Lactobacillaceae</taxon>
        <taxon>Periweissella</taxon>
    </lineage>
</organism>
<evidence type="ECO:0000256" key="3">
    <source>
        <dbReference type="ARBA" id="ARBA00022989"/>
    </source>
</evidence>
<evidence type="ECO:0000256" key="2">
    <source>
        <dbReference type="ARBA" id="ARBA00022692"/>
    </source>
</evidence>
<keyword evidence="4 7" id="KW-0472">Membrane</keyword>
<name>A0ABT0VM20_9LACO</name>
<keyword evidence="2 7" id="KW-0812">Transmembrane</keyword>
<dbReference type="Pfam" id="PF02618">
    <property type="entry name" value="YceG"/>
    <property type="match status" value="1"/>
</dbReference>
<evidence type="ECO:0000256" key="1">
    <source>
        <dbReference type="ARBA" id="ARBA00022475"/>
    </source>
</evidence>
<comment type="similarity">
    <text evidence="7">Belongs to the transglycosylase MltG family.</text>
</comment>